<proteinExistence type="predicted"/>
<comment type="caution">
    <text evidence="2">The sequence shown here is derived from an EMBL/GenBank/DDBJ whole genome shotgun (WGS) entry which is preliminary data.</text>
</comment>
<accession>A0A8S1X801</accession>
<reference evidence="2" key="1">
    <citation type="submission" date="2021-01" db="EMBL/GenBank/DDBJ databases">
        <authorList>
            <consortium name="Genoscope - CEA"/>
            <person name="William W."/>
        </authorList>
    </citation>
    <scope>NUCLEOTIDE SEQUENCE</scope>
</reference>
<dbReference type="AlphaFoldDB" id="A0A8S1X801"/>
<organism evidence="2 3">
    <name type="scientific">Paramecium octaurelia</name>
    <dbReference type="NCBI Taxonomy" id="43137"/>
    <lineage>
        <taxon>Eukaryota</taxon>
        <taxon>Sar</taxon>
        <taxon>Alveolata</taxon>
        <taxon>Ciliophora</taxon>
        <taxon>Intramacronucleata</taxon>
        <taxon>Oligohymenophorea</taxon>
        <taxon>Peniculida</taxon>
        <taxon>Parameciidae</taxon>
        <taxon>Paramecium</taxon>
    </lineage>
</organism>
<keyword evidence="3" id="KW-1185">Reference proteome</keyword>
<evidence type="ECO:0000313" key="2">
    <source>
        <dbReference type="EMBL" id="CAD8195336.1"/>
    </source>
</evidence>
<dbReference type="GO" id="GO:0005524">
    <property type="term" value="F:ATP binding"/>
    <property type="evidence" value="ECO:0007669"/>
    <property type="project" value="InterPro"/>
</dbReference>
<dbReference type="EMBL" id="CAJJDP010000109">
    <property type="protein sequence ID" value="CAD8195336.1"/>
    <property type="molecule type" value="Genomic_DNA"/>
</dbReference>
<evidence type="ECO:0000259" key="1">
    <source>
        <dbReference type="PROSITE" id="PS50011"/>
    </source>
</evidence>
<protein>
    <recommendedName>
        <fullName evidence="1">Protein kinase domain-containing protein</fullName>
    </recommendedName>
</protein>
<dbReference type="Proteomes" id="UP000683925">
    <property type="component" value="Unassembled WGS sequence"/>
</dbReference>
<dbReference type="GO" id="GO:0004672">
    <property type="term" value="F:protein kinase activity"/>
    <property type="evidence" value="ECO:0007669"/>
    <property type="project" value="InterPro"/>
</dbReference>
<evidence type="ECO:0000313" key="3">
    <source>
        <dbReference type="Proteomes" id="UP000683925"/>
    </source>
</evidence>
<dbReference type="OMA" id="IEKVAIC"/>
<sequence>MGCLFGKQEQAQNRYQMKEYDKFKVLQLIQSSEEMFLIFNLQVYLQLNRAHGITGFIRNVMANFYCFQVRCIRISRYSPNYFPQTNKISNQQQHMQISTKLSNLPKPLFYQIIQSDEAFLKKNMINKEEVFNEQYSCFDESDIEMEQEPEIDLANQSLDLSGIDNNNNNVSPIKKANFDDEKINHQKLILDYLDHYCPQTEEQYYKWLISEKVIQYLQQSLFINLWFNQLDLEEKFVWQKTNTNAFVKRKFQLIENKLLILYGSEHQDIIEIIPLAYSIIQEIPKQQYVNKFGIAIKCDKLKIEVQLFFDTQLELHQLYCPYSQKYQILNNNSKQHIECVNKSLGLKLSIQQFKQDNSSISNLIIHDSVSNFKGVIKCHEIQFENTTTIYQICENIPFTLDEYLSNIKQLSEFQIRLIAKQLLVIFHYVHMMGVIIVCLNPNQIGVIPNKQEPDSIEKVAICNFSYSTYSFKLYNRQKLSEFACPEATTGQMFDESVDSYLLYKLLMYIIRGQQLSPNFKDLLNKLEKRYPIEKALQHDVFKDETITKKAIENMVILKN</sequence>
<feature type="domain" description="Protein kinase" evidence="1">
    <location>
        <begin position="281"/>
        <end position="559"/>
    </location>
</feature>
<gene>
    <name evidence="2" type="ORF">POCTA_138.1.T1090007</name>
</gene>
<name>A0A8S1X801_PAROT</name>
<dbReference type="InterPro" id="IPR000719">
    <property type="entry name" value="Prot_kinase_dom"/>
</dbReference>
<dbReference type="OrthoDB" id="296628at2759"/>
<dbReference type="PROSITE" id="PS50011">
    <property type="entry name" value="PROTEIN_KINASE_DOM"/>
    <property type="match status" value="1"/>
</dbReference>
<dbReference type="SMART" id="SM00220">
    <property type="entry name" value="S_TKc"/>
    <property type="match status" value="1"/>
</dbReference>